<accession>A0A3G5FJX3</accession>
<dbReference type="Proteomes" id="UP000280475">
    <property type="component" value="Chromosome"/>
</dbReference>
<organism evidence="1 2">
    <name type="scientific">Tetragenococcus halophilus</name>
    <name type="common">Pediococcus halophilus</name>
    <dbReference type="NCBI Taxonomy" id="51669"/>
    <lineage>
        <taxon>Bacteria</taxon>
        <taxon>Bacillati</taxon>
        <taxon>Bacillota</taxon>
        <taxon>Bacilli</taxon>
        <taxon>Lactobacillales</taxon>
        <taxon>Enterococcaceae</taxon>
        <taxon>Tetragenococcus</taxon>
    </lineage>
</organism>
<protein>
    <submittedName>
        <fullName evidence="1">Uncharacterized protein</fullName>
    </submittedName>
</protein>
<evidence type="ECO:0000313" key="2">
    <source>
        <dbReference type="Proteomes" id="UP000280475"/>
    </source>
</evidence>
<dbReference type="GeneID" id="64054241"/>
<dbReference type="AlphaFoldDB" id="A0A3G5FJX3"/>
<name>A0A3G5FJX3_TETHA</name>
<gene>
    <name evidence="1" type="ORF">C7H83_09365</name>
</gene>
<dbReference type="EMBL" id="CP027768">
    <property type="protein sequence ID" value="AYW50656.1"/>
    <property type="molecule type" value="Genomic_DNA"/>
</dbReference>
<dbReference type="RefSeq" id="WP_041591834.1">
    <property type="nucleotide sequence ID" value="NZ_BKBJ01000021.1"/>
</dbReference>
<reference evidence="1 2" key="1">
    <citation type="journal article" date="2012" name="Int. J. Syst. Evol. Microbiol.">
        <title>Characterization of Tetragenococcus strains from sugar thick juice reveals a novel species, Tetragenococcus osmophilus sp. nov., and divides Tetragenococcus halophilus into two subspecies, T. halophilus subsp. halophilus subsp. nov. and T. halophilus subsp. flandriensis subsp. nov.</title>
        <authorList>
            <person name="Juste A."/>
            <person name="Van Trappen S."/>
            <person name="Verreth C."/>
            <person name="Cleenwerck I."/>
            <person name="De Vos P."/>
            <person name="Lievens B."/>
            <person name="Willems K.A."/>
        </authorList>
    </citation>
    <scope>NUCLEOTIDE SEQUENCE [LARGE SCALE GENOMIC DNA]</scope>
    <source>
        <strain evidence="1 2">LMG 26042</strain>
    </source>
</reference>
<sequence length="72" mass="8188">MTEEENQLFTEVFKSGFELDGLVQNLDFLTFERFPGTSITMKDIEALHGLTAAFSVLSKKHIKDITTLNELH</sequence>
<proteinExistence type="predicted"/>
<evidence type="ECO:0000313" key="1">
    <source>
        <dbReference type="EMBL" id="AYW50656.1"/>
    </source>
</evidence>